<evidence type="ECO:0000256" key="7">
    <source>
        <dbReference type="RuleBase" id="RU004914"/>
    </source>
</evidence>
<reference evidence="9" key="2">
    <citation type="submission" date="2025-08" db="UniProtKB">
        <authorList>
            <consortium name="RefSeq"/>
        </authorList>
    </citation>
    <scope>IDENTIFICATION</scope>
    <source>
        <tissue evidence="9">Leaf</tissue>
    </source>
</reference>
<dbReference type="InterPro" id="IPR045069">
    <property type="entry name" value="MATE_euk"/>
</dbReference>
<dbReference type="InterPro" id="IPR002528">
    <property type="entry name" value="MATE_fam"/>
</dbReference>
<accession>A0ABM0V048</accession>
<evidence type="ECO:0000256" key="3">
    <source>
        <dbReference type="ARBA" id="ARBA00022448"/>
    </source>
</evidence>
<evidence type="ECO:0000256" key="1">
    <source>
        <dbReference type="ARBA" id="ARBA00004141"/>
    </source>
</evidence>
<dbReference type="CDD" id="cd13132">
    <property type="entry name" value="MATE_eukaryotic"/>
    <property type="match status" value="1"/>
</dbReference>
<sequence>MLLIYKFYKILHANNKTIAHLQTQFHLHQQNKVTKNYICKFGSNLYKDFVSFLPNCLFFQGKRMSETSKSESVDPEVSGGFSSKTLMQSTVHELKLQMRIGLPLVAMNLMWFGKMTTTSVFLGRQGELNLAGGSLGFSFANVTGFAVLYGISAAMEPICGQAFGAKNFKLLHKTLLMAVLLLLLVSVPISFLWLNVHKILIGFGQREDISFIAKRYILYLLPELPIISLLCPLKAYLSSQGVTLPIMFTTAAATSLHIPINIFLSKAKGLEGVAMAVWITDLVVVILLTGYVIVAERSKDNKWKEGGWLDQCAQDWLTLIKLSGPCCLTVCLEWWCYEILVLLTGKLPNPVQAVSILVIVLNFDYLLYAVMLSLGTCVATRVSNELGANNPKGAYRAAYTTLIVGVVSGCIGALVMIACRGVWGSLYTHHDQIILNGVKKMMLIMAVIEVINFPLVVCGEIVRGTAKPSLGMYANLGGFYLLALPLGAALAFKAKQGLEGFLIGFLVGISACFTILLVFIARIDWEKEAGKAQILTCNTEEEGHDMISN</sequence>
<evidence type="ECO:0000256" key="5">
    <source>
        <dbReference type="ARBA" id="ARBA00022989"/>
    </source>
</evidence>
<keyword evidence="8" id="KW-1185">Reference proteome</keyword>
<evidence type="ECO:0000256" key="2">
    <source>
        <dbReference type="ARBA" id="ARBA00010199"/>
    </source>
</evidence>
<reference evidence="8" key="1">
    <citation type="journal article" date="2014" name="Nat. Commun.">
        <title>The emerging biofuel crop Camelina sativa retains a highly undifferentiated hexaploid genome structure.</title>
        <authorList>
            <person name="Kagale S."/>
            <person name="Koh C."/>
            <person name="Nixon J."/>
            <person name="Bollina V."/>
            <person name="Clarke W.E."/>
            <person name="Tuteja R."/>
            <person name="Spillane C."/>
            <person name="Robinson S.J."/>
            <person name="Links M.G."/>
            <person name="Clarke C."/>
            <person name="Higgins E.E."/>
            <person name="Huebert T."/>
            <person name="Sharpe A.G."/>
            <person name="Parkin I.A."/>
        </authorList>
    </citation>
    <scope>NUCLEOTIDE SEQUENCE [LARGE SCALE GENOMIC DNA]</scope>
    <source>
        <strain evidence="8">cv. DH55</strain>
    </source>
</reference>
<keyword evidence="5 7" id="KW-1133">Transmembrane helix</keyword>
<evidence type="ECO:0000313" key="9">
    <source>
        <dbReference type="RefSeq" id="XP_010448832.1"/>
    </source>
</evidence>
<feature type="transmembrane region" description="Helical" evidence="7">
    <location>
        <begin position="216"/>
        <end position="237"/>
    </location>
</feature>
<gene>
    <name evidence="9" type="primary">LOC104731215</name>
</gene>
<feature type="transmembrane region" description="Helical" evidence="7">
    <location>
        <begin position="355"/>
        <end position="378"/>
    </location>
</feature>
<protein>
    <recommendedName>
        <fullName evidence="7">Protein DETOXIFICATION</fullName>
    </recommendedName>
    <alternativeName>
        <fullName evidence="7">Multidrug and toxic compound extrusion protein</fullName>
    </alternativeName>
</protein>
<evidence type="ECO:0000256" key="6">
    <source>
        <dbReference type="ARBA" id="ARBA00023136"/>
    </source>
</evidence>
<dbReference type="NCBIfam" id="TIGR00797">
    <property type="entry name" value="matE"/>
    <property type="match status" value="1"/>
</dbReference>
<dbReference type="Pfam" id="PF01554">
    <property type="entry name" value="MatE"/>
    <property type="match status" value="2"/>
</dbReference>
<feature type="transmembrane region" description="Helical" evidence="7">
    <location>
        <begin position="244"/>
        <end position="264"/>
    </location>
</feature>
<feature type="transmembrane region" description="Helical" evidence="7">
    <location>
        <begin position="96"/>
        <end position="113"/>
    </location>
</feature>
<dbReference type="Proteomes" id="UP000694864">
    <property type="component" value="Chromosome 12"/>
</dbReference>
<feature type="transmembrane region" description="Helical" evidence="7">
    <location>
        <begin position="276"/>
        <end position="295"/>
    </location>
</feature>
<dbReference type="PANTHER" id="PTHR11206">
    <property type="entry name" value="MULTIDRUG RESISTANCE PROTEIN"/>
    <property type="match status" value="1"/>
</dbReference>
<evidence type="ECO:0000256" key="4">
    <source>
        <dbReference type="ARBA" id="ARBA00022692"/>
    </source>
</evidence>
<comment type="similarity">
    <text evidence="2 7">Belongs to the multi antimicrobial extrusion (MATE) (TC 2.A.66.1) family.</text>
</comment>
<name>A0ABM0V048_CAMSA</name>
<comment type="subcellular location">
    <subcellularLocation>
        <location evidence="1">Membrane</location>
        <topology evidence="1">Multi-pass membrane protein</topology>
    </subcellularLocation>
</comment>
<feature type="transmembrane region" description="Helical" evidence="7">
    <location>
        <begin position="474"/>
        <end position="494"/>
    </location>
</feature>
<dbReference type="RefSeq" id="XP_010448832.1">
    <property type="nucleotide sequence ID" value="XM_010450530.2"/>
</dbReference>
<keyword evidence="6 7" id="KW-0472">Membrane</keyword>
<feature type="transmembrane region" description="Helical" evidence="7">
    <location>
        <begin position="443"/>
        <end position="462"/>
    </location>
</feature>
<dbReference type="GeneID" id="104731215"/>
<feature type="transmembrane region" description="Helical" evidence="7">
    <location>
        <begin position="133"/>
        <end position="154"/>
    </location>
</feature>
<feature type="transmembrane region" description="Helical" evidence="7">
    <location>
        <begin position="500"/>
        <end position="521"/>
    </location>
</feature>
<feature type="transmembrane region" description="Helical" evidence="7">
    <location>
        <begin position="175"/>
        <end position="196"/>
    </location>
</feature>
<feature type="transmembrane region" description="Helical" evidence="7">
    <location>
        <begin position="399"/>
        <end position="423"/>
    </location>
</feature>
<keyword evidence="4 7" id="KW-0812">Transmembrane</keyword>
<proteinExistence type="inferred from homology"/>
<organism evidence="8 9">
    <name type="scientific">Camelina sativa</name>
    <name type="common">False flax</name>
    <name type="synonym">Myagrum sativum</name>
    <dbReference type="NCBI Taxonomy" id="90675"/>
    <lineage>
        <taxon>Eukaryota</taxon>
        <taxon>Viridiplantae</taxon>
        <taxon>Streptophyta</taxon>
        <taxon>Embryophyta</taxon>
        <taxon>Tracheophyta</taxon>
        <taxon>Spermatophyta</taxon>
        <taxon>Magnoliopsida</taxon>
        <taxon>eudicotyledons</taxon>
        <taxon>Gunneridae</taxon>
        <taxon>Pentapetalae</taxon>
        <taxon>rosids</taxon>
        <taxon>malvids</taxon>
        <taxon>Brassicales</taxon>
        <taxon>Brassicaceae</taxon>
        <taxon>Camelineae</taxon>
        <taxon>Camelina</taxon>
    </lineage>
</organism>
<keyword evidence="3" id="KW-0813">Transport</keyword>
<evidence type="ECO:0000313" key="8">
    <source>
        <dbReference type="Proteomes" id="UP000694864"/>
    </source>
</evidence>